<dbReference type="PANTHER" id="PTHR42733:SF2">
    <property type="entry name" value="DJ-1_THIJ_PFPI FAMILY PROTEIN"/>
    <property type="match status" value="1"/>
</dbReference>
<organism evidence="3 4">
    <name type="scientific">Almyronema epifaneia S1</name>
    <dbReference type="NCBI Taxonomy" id="2991925"/>
    <lineage>
        <taxon>Bacteria</taxon>
        <taxon>Bacillati</taxon>
        <taxon>Cyanobacteriota</taxon>
        <taxon>Cyanophyceae</taxon>
        <taxon>Nodosilineales</taxon>
        <taxon>Nodosilineaceae</taxon>
        <taxon>Almyronema</taxon>
        <taxon>Almyronema epifaneia</taxon>
    </lineage>
</organism>
<name>A0ABW6ICY9_9CYAN</name>
<dbReference type="Gene3D" id="1.20.1260.10">
    <property type="match status" value="1"/>
</dbReference>
<dbReference type="CDD" id="cd03134">
    <property type="entry name" value="GATase1_PfpI_like"/>
    <property type="match status" value="1"/>
</dbReference>
<protein>
    <submittedName>
        <fullName evidence="3">DJ-1/PfpI/YhbO family deglycase/protease</fullName>
    </submittedName>
</protein>
<sequence>MATQVSGNKRVAILIENQFEDAEFQVPYTALKQAGVETVVLGSRMNDEYTGKRGQVTLRPNATATEVRSEDFDAILIPGGGAPDQIRLNPNAVRLVMNAIAQDKIVAAVCHGPQVLIEADQLQGKQATGYRSIRKDMQNAGATYIDEPVVVDGNLITARQPGDLPLFTTMLLSALRLDLSGEALPELGGQNDSWWQLAEKWGGSSRQDIVNALNAATVGERYTLSAFEKYLEKVSDTELRVILQAVMTTKRQHLALLEQRLSAFDEKVTWQAVGSEAFATLQNWLQASDNMAITRRALGDIQTGVVDALHLAAQLTDPTTVEIFSQIEDNLSRHEQRFADFYRARAGAQVQPPSPTTVAAS</sequence>
<accession>A0ABW6ICY9</accession>
<dbReference type="EMBL" id="JBHZOL010000028">
    <property type="protein sequence ID" value="MFE4105555.1"/>
    <property type="molecule type" value="Genomic_DNA"/>
</dbReference>
<feature type="domain" description="DJ-1/PfpI" evidence="2">
    <location>
        <begin position="9"/>
        <end position="172"/>
    </location>
</feature>
<dbReference type="InterPro" id="IPR029062">
    <property type="entry name" value="Class_I_gatase-like"/>
</dbReference>
<dbReference type="Gene3D" id="3.40.50.880">
    <property type="match status" value="1"/>
</dbReference>
<dbReference type="InterPro" id="IPR002818">
    <property type="entry name" value="DJ-1/PfpI"/>
</dbReference>
<evidence type="ECO:0000313" key="3">
    <source>
        <dbReference type="EMBL" id="MFE4105555.1"/>
    </source>
</evidence>
<dbReference type="InterPro" id="IPR009078">
    <property type="entry name" value="Ferritin-like_SF"/>
</dbReference>
<comment type="caution">
    <text evidence="3">The sequence shown here is derived from an EMBL/GenBank/DDBJ whole genome shotgun (WGS) entry which is preliminary data.</text>
</comment>
<evidence type="ECO:0000256" key="1">
    <source>
        <dbReference type="ARBA" id="ARBA00008542"/>
    </source>
</evidence>
<gene>
    <name evidence="3" type="ORF">ACFVKH_04645</name>
</gene>
<dbReference type="SUPFAM" id="SSF52317">
    <property type="entry name" value="Class I glutamine amidotransferase-like"/>
    <property type="match status" value="1"/>
</dbReference>
<proteinExistence type="inferred from homology"/>
<dbReference type="Pfam" id="PF01965">
    <property type="entry name" value="DJ-1_PfpI"/>
    <property type="match status" value="1"/>
</dbReference>
<dbReference type="PANTHER" id="PTHR42733">
    <property type="entry name" value="DJ-1 PROTEIN"/>
    <property type="match status" value="1"/>
</dbReference>
<evidence type="ECO:0000313" key="4">
    <source>
        <dbReference type="Proteomes" id="UP001600165"/>
    </source>
</evidence>
<evidence type="ECO:0000259" key="2">
    <source>
        <dbReference type="Pfam" id="PF01965"/>
    </source>
</evidence>
<dbReference type="CDD" id="cd00657">
    <property type="entry name" value="Ferritin_like"/>
    <property type="match status" value="1"/>
</dbReference>
<comment type="similarity">
    <text evidence="1">Belongs to the peptidase C56 family.</text>
</comment>
<dbReference type="SUPFAM" id="SSF47240">
    <property type="entry name" value="Ferritin-like"/>
    <property type="match status" value="1"/>
</dbReference>
<dbReference type="Proteomes" id="UP001600165">
    <property type="component" value="Unassembled WGS sequence"/>
</dbReference>
<dbReference type="RefSeq" id="WP_377962329.1">
    <property type="nucleotide sequence ID" value="NZ_JBHZOL010000028.1"/>
</dbReference>
<dbReference type="PROSITE" id="PS51276">
    <property type="entry name" value="PEPTIDASE_C56_PFPI"/>
    <property type="match status" value="1"/>
</dbReference>
<reference evidence="3 4" key="1">
    <citation type="submission" date="2024-10" db="EMBL/GenBank/DDBJ databases">
        <authorList>
            <person name="Ratan Roy A."/>
            <person name="Morales Sandoval P.H."/>
            <person name="De Los Santos Villalobos S."/>
            <person name="Chakraborty S."/>
            <person name="Mukherjee J."/>
        </authorList>
    </citation>
    <scope>NUCLEOTIDE SEQUENCE [LARGE SCALE GENOMIC DNA]</scope>
    <source>
        <strain evidence="3 4">S1</strain>
    </source>
</reference>
<dbReference type="InterPro" id="IPR012347">
    <property type="entry name" value="Ferritin-like"/>
</dbReference>
<dbReference type="NCBIfam" id="TIGR01382">
    <property type="entry name" value="PfpI"/>
    <property type="match status" value="1"/>
</dbReference>
<dbReference type="InterPro" id="IPR006286">
    <property type="entry name" value="C56_PfpI-like"/>
</dbReference>
<keyword evidence="4" id="KW-1185">Reference proteome</keyword>